<sequence>MIAMFDIFTLLYKEAKELISKWFYRFPKGKTQNALPHINSCSKERAFMAEMRVKGRRKVGQRSNDIVGKDADICSLFLYIYIQTKIKMLYYKSLMQNKLQVQY</sequence>
<dbReference type="EMBL" id="QSAV01000069">
    <property type="protein sequence ID" value="RGW74730.1"/>
    <property type="molecule type" value="Genomic_DNA"/>
</dbReference>
<dbReference type="AlphaFoldDB" id="A0AA93BGE3"/>
<comment type="caution">
    <text evidence="1">The sequence shown here is derived from an EMBL/GenBank/DDBJ whole genome shotgun (WGS) entry which is preliminary data.</text>
</comment>
<gene>
    <name evidence="1" type="ORF">DWV53_14335</name>
</gene>
<name>A0AA93BGE3_9BACT</name>
<protein>
    <submittedName>
        <fullName evidence="1">Uncharacterized protein</fullName>
    </submittedName>
</protein>
<evidence type="ECO:0000313" key="2">
    <source>
        <dbReference type="Proteomes" id="UP000285776"/>
    </source>
</evidence>
<dbReference type="Proteomes" id="UP000285776">
    <property type="component" value="Unassembled WGS sequence"/>
</dbReference>
<evidence type="ECO:0000313" key="1">
    <source>
        <dbReference type="EMBL" id="RGW74730.1"/>
    </source>
</evidence>
<organism evidence="1 2">
    <name type="scientific">Segatella copri</name>
    <dbReference type="NCBI Taxonomy" id="165179"/>
    <lineage>
        <taxon>Bacteria</taxon>
        <taxon>Pseudomonadati</taxon>
        <taxon>Bacteroidota</taxon>
        <taxon>Bacteroidia</taxon>
        <taxon>Bacteroidales</taxon>
        <taxon>Prevotellaceae</taxon>
        <taxon>Segatella</taxon>
    </lineage>
</organism>
<proteinExistence type="predicted"/>
<accession>A0AA93BGE3</accession>
<reference evidence="1 2" key="1">
    <citation type="submission" date="2018-08" db="EMBL/GenBank/DDBJ databases">
        <title>A genome reference for cultivated species of the human gut microbiota.</title>
        <authorList>
            <person name="Zou Y."/>
            <person name="Xue W."/>
            <person name="Luo G."/>
        </authorList>
    </citation>
    <scope>NUCLEOTIDE SEQUENCE [LARGE SCALE GENOMIC DNA]</scope>
    <source>
        <strain evidence="1 2">AF10-17</strain>
    </source>
</reference>